<proteinExistence type="predicted"/>
<dbReference type="Proteomes" id="UP000821656">
    <property type="component" value="Unassembled WGS sequence"/>
</dbReference>
<comment type="caution">
    <text evidence="1">The sequence shown here is derived from an EMBL/GenBank/DDBJ whole genome shotgun (WGS) entry which is preliminary data.</text>
</comment>
<sequence>MEKYEDGLYYCINREEFQKEHSKVFNECDDAIVNILGEVKRKGSGSLSWEYIQDNNGHNYDFKHFSDNCVELKDNYVKEATRIADIIINLKKAVENKLL</sequence>
<gene>
    <name evidence="1" type="ORF">DFH45_004462</name>
</gene>
<protein>
    <submittedName>
        <fullName evidence="1">Uncharacterized protein</fullName>
    </submittedName>
</protein>
<organism evidence="1 2">
    <name type="scientific">Clostridium beijerinckii</name>
    <name type="common">Clostridium MP</name>
    <dbReference type="NCBI Taxonomy" id="1520"/>
    <lineage>
        <taxon>Bacteria</taxon>
        <taxon>Bacillati</taxon>
        <taxon>Bacillota</taxon>
        <taxon>Clostridia</taxon>
        <taxon>Eubacteriales</taxon>
        <taxon>Clostridiaceae</taxon>
        <taxon>Clostridium</taxon>
    </lineage>
</organism>
<dbReference type="RefSeq" id="WP_155772801.1">
    <property type="nucleotide sequence ID" value="NZ_CP016090.1"/>
</dbReference>
<evidence type="ECO:0000313" key="2">
    <source>
        <dbReference type="Proteomes" id="UP000821656"/>
    </source>
</evidence>
<evidence type="ECO:0000313" key="1">
    <source>
        <dbReference type="EMBL" id="NRV11499.1"/>
    </source>
</evidence>
<reference evidence="1" key="1">
    <citation type="submission" date="2020-05" db="EMBL/GenBank/DDBJ databases">
        <title>Genomic insights into acetone-butanol-ethanol (ABE) fermentation by sequencing solventogenic clostridia strains.</title>
        <authorList>
            <person name="Brown S."/>
        </authorList>
    </citation>
    <scope>NUCLEOTIDE SEQUENCE</scope>
    <source>
        <strain evidence="1">DJ126</strain>
    </source>
</reference>
<name>A0A9Q5CTK0_CLOBE</name>
<dbReference type="EMBL" id="JABSXK010000001">
    <property type="protein sequence ID" value="NRV11499.1"/>
    <property type="molecule type" value="Genomic_DNA"/>
</dbReference>
<dbReference type="AlphaFoldDB" id="A0A9Q5CTK0"/>
<accession>A0A9Q5CTK0</accession>